<reference evidence="2 3" key="1">
    <citation type="journal article" date="2019" name="Emerg. Microbes Infect.">
        <title>Comprehensive subspecies identification of 175 nontuberculous mycobacteria species based on 7547 genomic profiles.</title>
        <authorList>
            <person name="Matsumoto Y."/>
            <person name="Kinjo T."/>
            <person name="Motooka D."/>
            <person name="Nabeya D."/>
            <person name="Jung N."/>
            <person name="Uechi K."/>
            <person name="Horii T."/>
            <person name="Iida T."/>
            <person name="Fujita J."/>
            <person name="Nakamura S."/>
        </authorList>
    </citation>
    <scope>NUCLEOTIDE SEQUENCE [LARGE SCALE GENOMIC DNA]</scope>
    <source>
        <strain evidence="2 3">JCM 30725</strain>
    </source>
</reference>
<dbReference type="GO" id="GO:0030655">
    <property type="term" value="P:beta-lactam antibiotic catabolic process"/>
    <property type="evidence" value="ECO:0007669"/>
    <property type="project" value="InterPro"/>
</dbReference>
<dbReference type="EMBL" id="BLKZ01000001">
    <property type="protein sequence ID" value="GFG93072.1"/>
    <property type="molecule type" value="Genomic_DNA"/>
</dbReference>
<dbReference type="Proteomes" id="UP000465360">
    <property type="component" value="Unassembled WGS sequence"/>
</dbReference>
<evidence type="ECO:0000313" key="3">
    <source>
        <dbReference type="Proteomes" id="UP000465360"/>
    </source>
</evidence>
<proteinExistence type="predicted"/>
<gene>
    <name evidence="2" type="ORF">MBOU_51140</name>
</gene>
<dbReference type="RefSeq" id="WP_163717939.1">
    <property type="nucleotide sequence ID" value="NZ_BLKZ01000001.1"/>
</dbReference>
<dbReference type="AlphaFoldDB" id="A0A7I9YWW9"/>
<evidence type="ECO:0000313" key="2">
    <source>
        <dbReference type="EMBL" id="GFG93072.1"/>
    </source>
</evidence>
<sequence>MTAPRLHRALEASFDELSARVPATIGVAIAYPDEVRSLGPWSVGVAWSTIKVPLAIAALRNDPSRADDLAVKAISQSDNAASESLWSQLGDPTEAARQVQAVLREGGDSTTVVESRRLRAGYTPFGQTQWALRDQARFAANLAGVPDAAVVLDLMNRLVAEQQWGLAAKGVAAKGGWGPGVEDGYLVRQFGILPTELGVLGVAMAAEADTFQTGVGVLNTLTEWLFNHSDGLAVTGPSLD</sequence>
<accession>A0A7I9YWW9</accession>
<dbReference type="Pfam" id="PF13354">
    <property type="entry name" value="Beta-lactamase2"/>
    <property type="match status" value="1"/>
</dbReference>
<keyword evidence="3" id="KW-1185">Reference proteome</keyword>
<evidence type="ECO:0000259" key="1">
    <source>
        <dbReference type="Pfam" id="PF13354"/>
    </source>
</evidence>
<protein>
    <recommendedName>
        <fullName evidence="1">Beta-lactamase class A catalytic domain-containing protein</fullName>
    </recommendedName>
</protein>
<name>A0A7I9YWW9_MYCBU</name>
<dbReference type="SUPFAM" id="SSF56601">
    <property type="entry name" value="beta-lactamase/transpeptidase-like"/>
    <property type="match status" value="1"/>
</dbReference>
<feature type="domain" description="Beta-lactamase class A catalytic" evidence="1">
    <location>
        <begin position="66"/>
        <end position="179"/>
    </location>
</feature>
<dbReference type="InterPro" id="IPR012338">
    <property type="entry name" value="Beta-lactam/transpept-like"/>
</dbReference>
<comment type="caution">
    <text evidence="2">The sequence shown here is derived from an EMBL/GenBank/DDBJ whole genome shotgun (WGS) entry which is preliminary data.</text>
</comment>
<dbReference type="Gene3D" id="3.40.710.10">
    <property type="entry name" value="DD-peptidase/beta-lactamase superfamily"/>
    <property type="match status" value="1"/>
</dbReference>
<organism evidence="2 3">
    <name type="scientific">Mycobacterium bourgelatii</name>
    <dbReference type="NCBI Taxonomy" id="1273442"/>
    <lineage>
        <taxon>Bacteria</taxon>
        <taxon>Bacillati</taxon>
        <taxon>Actinomycetota</taxon>
        <taxon>Actinomycetes</taxon>
        <taxon>Mycobacteriales</taxon>
        <taxon>Mycobacteriaceae</taxon>
        <taxon>Mycobacterium</taxon>
    </lineage>
</organism>
<dbReference type="GO" id="GO:0008800">
    <property type="term" value="F:beta-lactamase activity"/>
    <property type="evidence" value="ECO:0007669"/>
    <property type="project" value="InterPro"/>
</dbReference>
<dbReference type="InterPro" id="IPR045155">
    <property type="entry name" value="Beta-lactam_cat"/>
</dbReference>